<dbReference type="AlphaFoldDB" id="C6TB88"/>
<reference evidence="2" key="1">
    <citation type="submission" date="2009-08" db="EMBL/GenBank/DDBJ databases">
        <authorList>
            <person name="Cheung F."/>
            <person name="Xiao Y."/>
            <person name="Chan A."/>
            <person name="Moskal W."/>
            <person name="Town C.D."/>
        </authorList>
    </citation>
    <scope>NUCLEOTIDE SEQUENCE</scope>
</reference>
<dbReference type="ExpressionAtlas" id="C6TB88">
    <property type="expression patterns" value="baseline and differential"/>
</dbReference>
<protein>
    <recommendedName>
        <fullName evidence="1">tRNA uridine(34) hydroxylase N-terminal domain-containing protein</fullName>
    </recommendedName>
</protein>
<dbReference type="Gene3D" id="3.30.70.100">
    <property type="match status" value="1"/>
</dbReference>
<dbReference type="EMBL" id="BT094789">
    <property type="protein sequence ID" value="ACU19090.1"/>
    <property type="molecule type" value="mRNA"/>
</dbReference>
<evidence type="ECO:0000259" key="1">
    <source>
        <dbReference type="Pfam" id="PF17773"/>
    </source>
</evidence>
<accession>C6TB88</accession>
<evidence type="ECO:0000313" key="2">
    <source>
        <dbReference type="EMBL" id="ACU19090.1"/>
    </source>
</evidence>
<proteinExistence type="evidence at transcript level"/>
<organism evidence="2">
    <name type="scientific">Glycine max</name>
    <name type="common">Soybean</name>
    <name type="synonym">Glycine hispida</name>
    <dbReference type="NCBI Taxonomy" id="3847"/>
    <lineage>
        <taxon>Eukaryota</taxon>
        <taxon>Viridiplantae</taxon>
        <taxon>Streptophyta</taxon>
        <taxon>Embryophyta</taxon>
        <taxon>Tracheophyta</taxon>
        <taxon>Spermatophyta</taxon>
        <taxon>Magnoliopsida</taxon>
        <taxon>eudicotyledons</taxon>
        <taxon>Gunneridae</taxon>
        <taxon>Pentapetalae</taxon>
        <taxon>rosids</taxon>
        <taxon>fabids</taxon>
        <taxon>Fabales</taxon>
        <taxon>Fabaceae</taxon>
        <taxon>Papilionoideae</taxon>
        <taxon>50 kb inversion clade</taxon>
        <taxon>NPAAA clade</taxon>
        <taxon>indigoferoid/millettioid clade</taxon>
        <taxon>Phaseoleae</taxon>
        <taxon>Glycine</taxon>
        <taxon>Glycine subgen. Soja</taxon>
    </lineage>
</organism>
<dbReference type="InterPro" id="IPR040503">
    <property type="entry name" value="TRHO_N"/>
</dbReference>
<dbReference type="PANTHER" id="PTHR43268:SF6">
    <property type="entry name" value="THIOSULFATE SULFURTRANSFERASE_RHODANESE-LIKE DOMAIN-CONTAINING PROTEIN 2"/>
    <property type="match status" value="1"/>
</dbReference>
<dbReference type="PANTHER" id="PTHR43268">
    <property type="entry name" value="THIOSULFATE SULFURTRANSFERASE/RHODANESE-LIKE DOMAIN-CONTAINING PROTEIN 2"/>
    <property type="match status" value="1"/>
</dbReference>
<feature type="domain" description="tRNA uridine(34) hydroxylase N-terminal" evidence="1">
    <location>
        <begin position="6"/>
        <end position="82"/>
    </location>
</feature>
<sequence length="91" mass="10450">MSEDKYDVLLYYKYVEIPNLNDLLTFYHSNCSSLSLLGRVRLSSHDVNVTVGGNLSSLKNHIEALKAYRTLFHHTDFKLDTCHHPLNNKVA</sequence>
<dbReference type="InterPro" id="IPR020936">
    <property type="entry name" value="TrhO"/>
</dbReference>
<dbReference type="Pfam" id="PF17773">
    <property type="entry name" value="UPF0176_N"/>
    <property type="match status" value="1"/>
</dbReference>
<name>C6TB88_SOYBN</name>